<dbReference type="VEuPathDB" id="TrichDB:TRFO_22287"/>
<feature type="coiled-coil region" evidence="1">
    <location>
        <begin position="41"/>
        <end position="72"/>
    </location>
</feature>
<keyword evidence="1" id="KW-0175">Coiled coil</keyword>
<evidence type="ECO:0000313" key="3">
    <source>
        <dbReference type="Proteomes" id="UP000179807"/>
    </source>
</evidence>
<dbReference type="EMBL" id="MLAK01000652">
    <property type="protein sequence ID" value="OHT08956.1"/>
    <property type="molecule type" value="Genomic_DNA"/>
</dbReference>
<comment type="caution">
    <text evidence="2">The sequence shown here is derived from an EMBL/GenBank/DDBJ whole genome shotgun (WGS) entry which is preliminary data.</text>
</comment>
<reference evidence="2" key="1">
    <citation type="submission" date="2016-10" db="EMBL/GenBank/DDBJ databases">
        <authorList>
            <person name="Benchimol M."/>
            <person name="Almeida L.G."/>
            <person name="Vasconcelos A.T."/>
            <person name="Perreira-Neves A."/>
            <person name="Rosa I.A."/>
            <person name="Tasca T."/>
            <person name="Bogo M.R."/>
            <person name="de Souza W."/>
        </authorList>
    </citation>
    <scope>NUCLEOTIDE SEQUENCE [LARGE SCALE GENOMIC DNA]</scope>
    <source>
        <strain evidence="2">K</strain>
    </source>
</reference>
<proteinExistence type="predicted"/>
<name>A0A1J4KGM8_9EUKA</name>
<dbReference type="RefSeq" id="XP_068362092.1">
    <property type="nucleotide sequence ID" value="XM_068502474.1"/>
</dbReference>
<protein>
    <submittedName>
        <fullName evidence="2">Uncharacterized protein</fullName>
    </submittedName>
</protein>
<dbReference type="Proteomes" id="UP000179807">
    <property type="component" value="Unassembled WGS sequence"/>
</dbReference>
<dbReference type="GeneID" id="94837178"/>
<evidence type="ECO:0000313" key="2">
    <source>
        <dbReference type="EMBL" id="OHT08956.1"/>
    </source>
</evidence>
<sequence>MKSQNEIICSSKQIQKQIKIISSIQDISNQISILSQVDVSKFTTSEQLSEHQEELDNLIEERNKLLEFLNTERKHIEESRHFEEDIKLFEQITLNNEIKFVFHYEEEQSSKEIHRLHELIRETQRTKLNDEYSQENISRKNEQINMKKIKIRRGIIKVCIASEEHNHRLKRGEKYNQYLFDYVTTYPNKNIKLDIYDEQQATLDIEDPTPQLFDPTQLHAEFYQDDKWLKASDYQLGSLGESLFNFLKQNVDIPEYVEPFAIETNRILRKTMSKIDPKDIQNNSHYFTNAHKLFSLICESPKKFPYRKFQKNFELTIGELFALLVKRITAIVKEDFFICVNQGLRCFDAEIAVTRIVQAQCSICAPLNTIIWQHVLRTVDCKLANYIIDDKGIPDFEIMMKVYDVIKELEKILNIKMPYSDQAYSLIKNYPKIIQDSTPFEVAAPNLPPDFVVGLIFTGKKKNMIPFEISDDRIIKFADYLRLDISKAINYKLKIDESKTNLPSTLWLVPKKK</sequence>
<keyword evidence="3" id="KW-1185">Reference proteome</keyword>
<evidence type="ECO:0000256" key="1">
    <source>
        <dbReference type="SAM" id="Coils"/>
    </source>
</evidence>
<accession>A0A1J4KGM8</accession>
<dbReference type="AlphaFoldDB" id="A0A1J4KGM8"/>
<organism evidence="2 3">
    <name type="scientific">Tritrichomonas foetus</name>
    <dbReference type="NCBI Taxonomy" id="1144522"/>
    <lineage>
        <taxon>Eukaryota</taxon>
        <taxon>Metamonada</taxon>
        <taxon>Parabasalia</taxon>
        <taxon>Tritrichomonadida</taxon>
        <taxon>Tritrichomonadidae</taxon>
        <taxon>Tritrichomonas</taxon>
    </lineage>
</organism>
<gene>
    <name evidence="2" type="ORF">TRFO_22287</name>
</gene>